<proteinExistence type="predicted"/>
<evidence type="ECO:0000313" key="2">
    <source>
        <dbReference type="EMBL" id="KAK4370383.1"/>
    </source>
</evidence>
<protein>
    <submittedName>
        <fullName evidence="2">Uncharacterized protein</fullName>
    </submittedName>
</protein>
<reference evidence="2" key="1">
    <citation type="submission" date="2023-12" db="EMBL/GenBank/DDBJ databases">
        <title>Genome assembly of Anisodus tanguticus.</title>
        <authorList>
            <person name="Wang Y.-J."/>
        </authorList>
    </citation>
    <scope>NUCLEOTIDE SEQUENCE</scope>
    <source>
        <strain evidence="2">KB-2021</strain>
        <tissue evidence="2">Leaf</tissue>
    </source>
</reference>
<organism evidence="2 3">
    <name type="scientific">Anisodus tanguticus</name>
    <dbReference type="NCBI Taxonomy" id="243964"/>
    <lineage>
        <taxon>Eukaryota</taxon>
        <taxon>Viridiplantae</taxon>
        <taxon>Streptophyta</taxon>
        <taxon>Embryophyta</taxon>
        <taxon>Tracheophyta</taxon>
        <taxon>Spermatophyta</taxon>
        <taxon>Magnoliopsida</taxon>
        <taxon>eudicotyledons</taxon>
        <taxon>Gunneridae</taxon>
        <taxon>Pentapetalae</taxon>
        <taxon>asterids</taxon>
        <taxon>lamiids</taxon>
        <taxon>Solanales</taxon>
        <taxon>Solanaceae</taxon>
        <taxon>Solanoideae</taxon>
        <taxon>Hyoscyameae</taxon>
        <taxon>Anisodus</taxon>
    </lineage>
</organism>
<accession>A0AAE1SJ85</accession>
<name>A0AAE1SJ85_9SOLA</name>
<evidence type="ECO:0000313" key="3">
    <source>
        <dbReference type="Proteomes" id="UP001291623"/>
    </source>
</evidence>
<comment type="caution">
    <text evidence="2">The sequence shown here is derived from an EMBL/GenBank/DDBJ whole genome shotgun (WGS) entry which is preliminary data.</text>
</comment>
<feature type="region of interest" description="Disordered" evidence="1">
    <location>
        <begin position="34"/>
        <end position="58"/>
    </location>
</feature>
<gene>
    <name evidence="2" type="ORF">RND71_009858</name>
</gene>
<dbReference type="EMBL" id="JAVYJV010000005">
    <property type="protein sequence ID" value="KAK4370383.1"/>
    <property type="molecule type" value="Genomic_DNA"/>
</dbReference>
<sequence length="58" mass="6608">MGRSVGQSSRSKNESCENEDVVADVWAYEESFHTNGGTWFSHPKCQNERKSKYNQAPI</sequence>
<keyword evidence="3" id="KW-1185">Reference proteome</keyword>
<dbReference type="Proteomes" id="UP001291623">
    <property type="component" value="Unassembled WGS sequence"/>
</dbReference>
<dbReference type="AlphaFoldDB" id="A0AAE1SJ85"/>
<evidence type="ECO:0000256" key="1">
    <source>
        <dbReference type="SAM" id="MobiDB-lite"/>
    </source>
</evidence>